<feature type="coiled-coil region" evidence="1">
    <location>
        <begin position="271"/>
        <end position="308"/>
    </location>
</feature>
<organism evidence="3 4">
    <name type="scientific">Burkholderia cepacia</name>
    <name type="common">Pseudomonas cepacia</name>
    <dbReference type="NCBI Taxonomy" id="292"/>
    <lineage>
        <taxon>Bacteria</taxon>
        <taxon>Pseudomonadati</taxon>
        <taxon>Pseudomonadota</taxon>
        <taxon>Betaproteobacteria</taxon>
        <taxon>Burkholderiales</taxon>
        <taxon>Burkholderiaceae</taxon>
        <taxon>Burkholderia</taxon>
        <taxon>Burkholderia cepacia complex</taxon>
    </lineage>
</organism>
<name>A0AA88YZP6_BURCE</name>
<accession>A0AA88YZP6</accession>
<reference evidence="3 4" key="1">
    <citation type="submission" date="2014-06" db="EMBL/GenBank/DDBJ databases">
        <authorList>
            <person name="Bishop-Lilly K.A."/>
            <person name="Broomall S.M."/>
            <person name="Chain P.S."/>
            <person name="Chertkov O."/>
            <person name="Coyne S.R."/>
            <person name="Daligault H.E."/>
            <person name="Davenport K.W."/>
            <person name="Erkkila T."/>
            <person name="Frey K.G."/>
            <person name="Gibbons H.S."/>
            <person name="Gu W."/>
            <person name="Jaissle J."/>
            <person name="Johnson S.L."/>
            <person name="Koroleva G.I."/>
            <person name="Ladner J.T."/>
            <person name="Lo C.-C."/>
            <person name="Minogue T.D."/>
            <person name="Munk C."/>
            <person name="Palacios G.F."/>
            <person name="Redden C.L."/>
            <person name="Rosenzweig C.N."/>
            <person name="Scholz M.B."/>
            <person name="Teshima H."/>
            <person name="Xu Y."/>
        </authorList>
    </citation>
    <scope>NUCLEOTIDE SEQUENCE [LARGE SCALE GENOMIC DNA]</scope>
    <source>
        <strain evidence="3 4">DWS 37UF10B-2</strain>
    </source>
</reference>
<feature type="domain" description="KfrA N-terminal DNA-binding" evidence="2">
    <location>
        <begin position="29"/>
        <end position="142"/>
    </location>
</feature>
<dbReference type="Proteomes" id="UP000029575">
    <property type="component" value="Unassembled WGS sequence"/>
</dbReference>
<evidence type="ECO:0000313" key="3">
    <source>
        <dbReference type="EMBL" id="KGB93575.1"/>
    </source>
</evidence>
<evidence type="ECO:0000313" key="4">
    <source>
        <dbReference type="Proteomes" id="UP000029575"/>
    </source>
</evidence>
<sequence length="417" mass="46349">MTLDEMRQVIRQELESLRASGARRQELSLHACKRLFFDLGIRPSAANVRDLTQTGSASDIPKDIDHFWERIRSASKIRLDGAAIPKAVEEKAGALLGALYEEALKAARDSLDGDREQVRADMADAEQRLRDATVRQETLEGALARGEARNEQLQARVTELEVQLASQTTHGSASEATLLTTVARLEKELAAAASRIDAEQAQNAALRDRIDALQAELQQRTEHYAQQIKDAVAEAERRVKPMLVELDSLRSMASTYQSGLRDVQRKEFDFLQQLSSAKARADRLEEQLRAQSDELDRATRDMSSLRANRGMNPEIAGLLRRLADAGQLDADAYAVIGTSLDHEIPAPTRCPHCDGEPELSHGDEGFEVTCPECEHASGAWPSRFEAAARFAHTWPEGRQRCTGERIREASGEDFREL</sequence>
<feature type="coiled-coil region" evidence="1">
    <location>
        <begin position="108"/>
        <end position="223"/>
    </location>
</feature>
<dbReference type="Gene3D" id="1.10.287.1490">
    <property type="match status" value="1"/>
</dbReference>
<dbReference type="AlphaFoldDB" id="A0AA88YZP6"/>
<dbReference type="Pfam" id="PF11740">
    <property type="entry name" value="KfrA_N"/>
    <property type="match status" value="1"/>
</dbReference>
<evidence type="ECO:0000256" key="1">
    <source>
        <dbReference type="SAM" id="Coils"/>
    </source>
</evidence>
<evidence type="ECO:0000259" key="2">
    <source>
        <dbReference type="Pfam" id="PF11740"/>
    </source>
</evidence>
<comment type="caution">
    <text evidence="3">The sequence shown here is derived from an EMBL/GenBank/DDBJ whole genome shotgun (WGS) entry which is preliminary data.</text>
</comment>
<keyword evidence="1" id="KW-0175">Coiled coil</keyword>
<proteinExistence type="predicted"/>
<protein>
    <recommendedName>
        <fullName evidence="2">KfrA N-terminal DNA-binding domain-containing protein</fullName>
    </recommendedName>
</protein>
<dbReference type="EMBL" id="JPGD01000006">
    <property type="protein sequence ID" value="KGB93575.1"/>
    <property type="molecule type" value="Genomic_DNA"/>
</dbReference>
<dbReference type="InterPro" id="IPR021104">
    <property type="entry name" value="KfrA_DNA-bd_N"/>
</dbReference>
<gene>
    <name evidence="3" type="ORF">DM43_2025</name>
</gene>
<dbReference type="SUPFAM" id="SSF57997">
    <property type="entry name" value="Tropomyosin"/>
    <property type="match status" value="1"/>
</dbReference>